<organism evidence="1 2">
    <name type="scientific">Candidatus Gallibacteroides avistercoris</name>
    <dbReference type="NCBI Taxonomy" id="2840833"/>
    <lineage>
        <taxon>Bacteria</taxon>
        <taxon>Pseudomonadati</taxon>
        <taxon>Bacteroidota</taxon>
        <taxon>Bacteroidia</taxon>
        <taxon>Bacteroidales</taxon>
        <taxon>Bacteroidaceae</taxon>
        <taxon>Bacteroidaceae incertae sedis</taxon>
        <taxon>Candidatus Gallibacteroides</taxon>
    </lineage>
</organism>
<evidence type="ECO:0000313" key="2">
    <source>
        <dbReference type="Proteomes" id="UP000824112"/>
    </source>
</evidence>
<reference evidence="1" key="1">
    <citation type="submission" date="2020-10" db="EMBL/GenBank/DDBJ databases">
        <authorList>
            <person name="Gilroy R."/>
        </authorList>
    </citation>
    <scope>NUCLEOTIDE SEQUENCE</scope>
    <source>
        <strain evidence="1">CHK158-818</strain>
    </source>
</reference>
<sequence>MRKVIPCLIVFLCILLPGKIVSESSSGLFSESLSFDRALAVEQERSDAGAFDGQIIDLYILPETFGGSFSPFSFRIQPYSSHSTWQQTCGYSRLYYNGVQRSAYRSIRRDAHAGISGWQGTRYYIYTLREIII</sequence>
<gene>
    <name evidence="1" type="ORF">IAB03_02975</name>
</gene>
<reference evidence="1" key="2">
    <citation type="journal article" date="2021" name="PeerJ">
        <title>Extensive microbial diversity within the chicken gut microbiome revealed by metagenomics and culture.</title>
        <authorList>
            <person name="Gilroy R."/>
            <person name="Ravi A."/>
            <person name="Getino M."/>
            <person name="Pursley I."/>
            <person name="Horton D.L."/>
            <person name="Alikhan N.F."/>
            <person name="Baker D."/>
            <person name="Gharbi K."/>
            <person name="Hall N."/>
            <person name="Watson M."/>
            <person name="Adriaenssens E.M."/>
            <person name="Foster-Nyarko E."/>
            <person name="Jarju S."/>
            <person name="Secka A."/>
            <person name="Antonio M."/>
            <person name="Oren A."/>
            <person name="Chaudhuri R.R."/>
            <person name="La Ragione R."/>
            <person name="Hildebrand F."/>
            <person name="Pallen M.J."/>
        </authorList>
    </citation>
    <scope>NUCLEOTIDE SEQUENCE</scope>
    <source>
        <strain evidence="1">CHK158-818</strain>
    </source>
</reference>
<dbReference type="Proteomes" id="UP000824112">
    <property type="component" value="Unassembled WGS sequence"/>
</dbReference>
<protein>
    <submittedName>
        <fullName evidence="1">Uncharacterized protein</fullName>
    </submittedName>
</protein>
<evidence type="ECO:0000313" key="1">
    <source>
        <dbReference type="EMBL" id="HIU54753.1"/>
    </source>
</evidence>
<dbReference type="EMBL" id="DVNA01000066">
    <property type="protein sequence ID" value="HIU54753.1"/>
    <property type="molecule type" value="Genomic_DNA"/>
</dbReference>
<accession>A0A9D1M735</accession>
<comment type="caution">
    <text evidence="1">The sequence shown here is derived from an EMBL/GenBank/DDBJ whole genome shotgun (WGS) entry which is preliminary data.</text>
</comment>
<proteinExistence type="predicted"/>
<dbReference type="AlphaFoldDB" id="A0A9D1M735"/>
<name>A0A9D1M735_9BACT</name>